<dbReference type="Gene3D" id="3.40.800.20">
    <property type="entry name" value="Histone deacetylase domain"/>
    <property type="match status" value="1"/>
</dbReference>
<keyword evidence="5" id="KW-1185">Reference proteome</keyword>
<dbReference type="GO" id="GO:0040029">
    <property type="term" value="P:epigenetic regulation of gene expression"/>
    <property type="evidence" value="ECO:0007669"/>
    <property type="project" value="TreeGrafter"/>
</dbReference>
<sequence>MVTRLYWHPIYLEHLTPPGHPERPDRLRALHGALEGDEFYTLDRVEAPMGGEQTIHYVHPESFAERIRAEIPEEIDEDDREKGRPQPLARVDSDTVVSPKSWEAALTAIGAANAAVDAVFTGQADNVFVASRPPGHHAERDRAMGFCLFNNAAIAARHAQRKHGAERVAIVDWDVHHGNGTQDIFQADPTVLYCSTHQMPLFPGTGAKDETGVGNIVNAPLSANTGSREFREAFTSRVLPALDEFRPDLIIISAGFDAHHRDPLAEINLDEGDFDWATGKLMDRAERFSGNRLVSILEGGYDLQGLSGSAAAHITRLMKG</sequence>
<dbReference type="CDD" id="cd11599">
    <property type="entry name" value="HDAC_classII_2"/>
    <property type="match status" value="1"/>
</dbReference>
<dbReference type="GO" id="GO:0004407">
    <property type="term" value="F:histone deacetylase activity"/>
    <property type="evidence" value="ECO:0007669"/>
    <property type="project" value="TreeGrafter"/>
</dbReference>
<comment type="similarity">
    <text evidence="1">Belongs to the histone deacetylase family.</text>
</comment>
<dbReference type="InterPro" id="IPR023696">
    <property type="entry name" value="Ureohydrolase_dom_sf"/>
</dbReference>
<dbReference type="OrthoDB" id="9808367at2"/>
<dbReference type="InterPro" id="IPR037138">
    <property type="entry name" value="His_deacetylse_dom_sf"/>
</dbReference>
<evidence type="ECO:0000313" key="4">
    <source>
        <dbReference type="EMBL" id="RCS23393.1"/>
    </source>
</evidence>
<accession>A0A368K4I7</accession>
<dbReference type="RefSeq" id="WP_114441008.1">
    <property type="nucleotide sequence ID" value="NZ_QOZG01000005.1"/>
</dbReference>
<dbReference type="PANTHER" id="PTHR10625">
    <property type="entry name" value="HISTONE DEACETYLASE HDAC1-RELATED"/>
    <property type="match status" value="1"/>
</dbReference>
<dbReference type="PANTHER" id="PTHR10625:SF10">
    <property type="entry name" value="HISTONE DEACETYLASE HDAC1"/>
    <property type="match status" value="1"/>
</dbReference>
<dbReference type="SUPFAM" id="SSF52768">
    <property type="entry name" value="Arginase/deacetylase"/>
    <property type="match status" value="1"/>
</dbReference>
<name>A0A368K4I7_9HYPH</name>
<dbReference type="Pfam" id="PF00850">
    <property type="entry name" value="Hist_deacetyl"/>
    <property type="match status" value="1"/>
</dbReference>
<evidence type="ECO:0000313" key="5">
    <source>
        <dbReference type="Proteomes" id="UP000253420"/>
    </source>
</evidence>
<proteinExistence type="inferred from homology"/>
<dbReference type="InterPro" id="IPR000286">
    <property type="entry name" value="HDACs"/>
</dbReference>
<evidence type="ECO:0000259" key="3">
    <source>
        <dbReference type="Pfam" id="PF00850"/>
    </source>
</evidence>
<reference evidence="4 5" key="1">
    <citation type="submission" date="2018-07" db="EMBL/GenBank/DDBJ databases">
        <title>The draft genome of Phyllobacterium salinisoli.</title>
        <authorList>
            <person name="Liu L."/>
            <person name="Li L."/>
            <person name="Zhang X."/>
            <person name="Liang L."/>
        </authorList>
    </citation>
    <scope>NUCLEOTIDE SEQUENCE [LARGE SCALE GENOMIC DNA]</scope>
    <source>
        <strain evidence="4 5">LLAN61</strain>
    </source>
</reference>
<gene>
    <name evidence="4" type="ORF">DUT91_14000</name>
</gene>
<comment type="caution">
    <text evidence="4">The sequence shown here is derived from an EMBL/GenBank/DDBJ whole genome shotgun (WGS) entry which is preliminary data.</text>
</comment>
<feature type="region of interest" description="Disordered" evidence="2">
    <location>
        <begin position="71"/>
        <end position="94"/>
    </location>
</feature>
<feature type="domain" description="Histone deacetylase" evidence="3">
    <location>
        <begin position="20"/>
        <end position="315"/>
    </location>
</feature>
<dbReference type="Proteomes" id="UP000253420">
    <property type="component" value="Unassembled WGS sequence"/>
</dbReference>
<evidence type="ECO:0000256" key="1">
    <source>
        <dbReference type="ARBA" id="ARBA00005947"/>
    </source>
</evidence>
<protein>
    <submittedName>
        <fullName evidence="4">Histone deacetylase family protein</fullName>
    </submittedName>
</protein>
<organism evidence="4 5">
    <name type="scientific">Phyllobacterium salinisoli</name>
    <dbReference type="NCBI Taxonomy" id="1899321"/>
    <lineage>
        <taxon>Bacteria</taxon>
        <taxon>Pseudomonadati</taxon>
        <taxon>Pseudomonadota</taxon>
        <taxon>Alphaproteobacteria</taxon>
        <taxon>Hyphomicrobiales</taxon>
        <taxon>Phyllobacteriaceae</taxon>
        <taxon>Phyllobacterium</taxon>
    </lineage>
</organism>
<dbReference type="EMBL" id="QOZG01000005">
    <property type="protein sequence ID" value="RCS23393.1"/>
    <property type="molecule type" value="Genomic_DNA"/>
</dbReference>
<evidence type="ECO:0000256" key="2">
    <source>
        <dbReference type="SAM" id="MobiDB-lite"/>
    </source>
</evidence>
<dbReference type="InterPro" id="IPR023801">
    <property type="entry name" value="His_deacetylse_dom"/>
</dbReference>
<dbReference type="AlphaFoldDB" id="A0A368K4I7"/>
<dbReference type="PRINTS" id="PR01270">
    <property type="entry name" value="HDASUPER"/>
</dbReference>